<comment type="caution">
    <text evidence="1">The sequence shown here is derived from an EMBL/GenBank/DDBJ whole genome shotgun (WGS) entry which is preliminary data.</text>
</comment>
<name>A0ABS7WRQ4_9BACT</name>
<keyword evidence="2" id="KW-1185">Reference proteome</keyword>
<evidence type="ECO:0000313" key="1">
    <source>
        <dbReference type="EMBL" id="MBZ7986690.1"/>
    </source>
</evidence>
<gene>
    <name evidence="1" type="ORF">AVCANL283_00990</name>
</gene>
<dbReference type="Proteomes" id="UP000786183">
    <property type="component" value="Unassembled WGS sequence"/>
</dbReference>
<dbReference type="RefSeq" id="WP_172229976.1">
    <property type="nucleotide sequence ID" value="NZ_CP035946.1"/>
</dbReference>
<organism evidence="1 2">
    <name type="scientific">Campylobacter canadensis</name>
    <dbReference type="NCBI Taxonomy" id="449520"/>
    <lineage>
        <taxon>Bacteria</taxon>
        <taxon>Pseudomonadati</taxon>
        <taxon>Campylobacterota</taxon>
        <taxon>Epsilonproteobacteria</taxon>
        <taxon>Campylobacterales</taxon>
        <taxon>Campylobacteraceae</taxon>
        <taxon>Campylobacter</taxon>
    </lineage>
</organism>
<evidence type="ECO:0000313" key="2">
    <source>
        <dbReference type="Proteomes" id="UP000786183"/>
    </source>
</evidence>
<protein>
    <submittedName>
        <fullName evidence="1">Uncharacterized protein</fullName>
    </submittedName>
</protein>
<reference evidence="1 2" key="1">
    <citation type="submission" date="2020-07" db="EMBL/GenBank/DDBJ databases">
        <title>Transfer of Campylobacter canadensis to the novel genus Avispirillum gen. nov., that also includes two novel species recovered from migratory waterfowl: Avispirillum anseris sp. nov. and Avispirillum brantae sp. nov.</title>
        <authorList>
            <person name="Miller W.G."/>
            <person name="Chapman M.H."/>
            <person name="Yee E."/>
            <person name="Inglis G.D."/>
        </authorList>
    </citation>
    <scope>NUCLEOTIDE SEQUENCE [LARGE SCALE GENOMIC DNA]</scope>
    <source>
        <strain evidence="1 2">L283</strain>
    </source>
</reference>
<sequence>MKKIILSLCFILNINAYDFGLKINEFNSSEVEAFFNYEYAKAKPYNCNLRSLFLPNNQKGRIFKKMFKEENAYKNLRSIACVIRNENYFLWLMFQNNTLKQIKYEINKDYNILKQEIAKKYTLIKESSISLQDYYMDNYDEFDIDENTNCLTNYCKKFSIFKYENNIELVLIDTYFNKIKKSSIIIRDKNLQRLYKKNN</sequence>
<proteinExistence type="predicted"/>
<accession>A0ABS7WRQ4</accession>
<dbReference type="EMBL" id="JACGBB010000002">
    <property type="protein sequence ID" value="MBZ7986690.1"/>
    <property type="molecule type" value="Genomic_DNA"/>
</dbReference>